<proteinExistence type="predicted"/>
<organism evidence="2 3">
    <name type="scientific">Cystoisospora suis</name>
    <dbReference type="NCBI Taxonomy" id="483139"/>
    <lineage>
        <taxon>Eukaryota</taxon>
        <taxon>Sar</taxon>
        <taxon>Alveolata</taxon>
        <taxon>Apicomplexa</taxon>
        <taxon>Conoidasida</taxon>
        <taxon>Coccidia</taxon>
        <taxon>Eucoccidiorida</taxon>
        <taxon>Eimeriorina</taxon>
        <taxon>Sarcocystidae</taxon>
        <taxon>Cystoisospora</taxon>
    </lineage>
</organism>
<dbReference type="InterPro" id="IPR006115">
    <property type="entry name" value="6PGDH_NADP-bd"/>
</dbReference>
<dbReference type="Pfam" id="PF03446">
    <property type="entry name" value="NAD_binding_2"/>
    <property type="match status" value="1"/>
</dbReference>
<protein>
    <submittedName>
        <fullName evidence="2">3-hydroxyisobutyrate dehydrogenase</fullName>
    </submittedName>
</protein>
<dbReference type="GO" id="GO:0050661">
    <property type="term" value="F:NADP binding"/>
    <property type="evidence" value="ECO:0007669"/>
    <property type="project" value="InterPro"/>
</dbReference>
<dbReference type="AlphaFoldDB" id="A0A2C6KHU5"/>
<reference evidence="2 3" key="1">
    <citation type="journal article" date="2017" name="Int. J. Parasitol.">
        <title>The genome of the protozoan parasite Cystoisospora suis and a reverse vaccinology approach to identify vaccine candidates.</title>
        <authorList>
            <person name="Palmieri N."/>
            <person name="Shrestha A."/>
            <person name="Ruttkowski B."/>
            <person name="Beck T."/>
            <person name="Vogl C."/>
            <person name="Tomley F."/>
            <person name="Blake D.P."/>
            <person name="Joachim A."/>
        </authorList>
    </citation>
    <scope>NUCLEOTIDE SEQUENCE [LARGE SCALE GENOMIC DNA]</scope>
    <source>
        <strain evidence="2 3">Wien I</strain>
    </source>
</reference>
<dbReference type="InterPro" id="IPR036291">
    <property type="entry name" value="NAD(P)-bd_dom_sf"/>
</dbReference>
<feature type="non-terminal residue" evidence="2">
    <location>
        <position position="158"/>
    </location>
</feature>
<comment type="caution">
    <text evidence="2">The sequence shown here is derived from an EMBL/GenBank/DDBJ whole genome shotgun (WGS) entry which is preliminary data.</text>
</comment>
<sequence length="158" mass="17049">MGRAMCEHLLRGGYRLRVYNRTVNKCKGLEPMGAVVCKNYREVAEGSDVVISMVGYPQDVEQVYLGEEGALKGLKPGSVIIDMTTSSPKTAKDLYATAREQYRVYALDAPVSGGDVGARDARLSIMAGGDREAFDAVYPLFEVMGKNIIYTGGPGTGK</sequence>
<keyword evidence="3" id="KW-1185">Reference proteome</keyword>
<dbReference type="Gene3D" id="3.40.50.720">
    <property type="entry name" value="NAD(P)-binding Rossmann-like Domain"/>
    <property type="match status" value="1"/>
</dbReference>
<feature type="domain" description="6-phosphogluconate dehydrogenase NADP-binding" evidence="1">
    <location>
        <begin position="1"/>
        <end position="152"/>
    </location>
</feature>
<name>A0A2C6KHU5_9APIC</name>
<dbReference type="PANTHER" id="PTHR43060:SF15">
    <property type="entry name" value="3-HYDROXYISOBUTYRATE DEHYDROGENASE-LIKE 1, MITOCHONDRIAL-RELATED"/>
    <property type="match status" value="1"/>
</dbReference>
<evidence type="ECO:0000259" key="1">
    <source>
        <dbReference type="Pfam" id="PF03446"/>
    </source>
</evidence>
<dbReference type="RefSeq" id="XP_067921761.1">
    <property type="nucleotide sequence ID" value="XM_068066263.1"/>
</dbReference>
<dbReference type="OrthoDB" id="435038at2759"/>
<gene>
    <name evidence="2" type="ORF">CSUI_006098</name>
</gene>
<dbReference type="EMBL" id="MIGC01003035">
    <property type="protein sequence ID" value="PHJ20070.1"/>
    <property type="molecule type" value="Genomic_DNA"/>
</dbReference>
<dbReference type="SUPFAM" id="SSF51735">
    <property type="entry name" value="NAD(P)-binding Rossmann-fold domains"/>
    <property type="match status" value="1"/>
</dbReference>
<accession>A0A2C6KHU5</accession>
<evidence type="ECO:0000313" key="2">
    <source>
        <dbReference type="EMBL" id="PHJ20070.1"/>
    </source>
</evidence>
<dbReference type="GeneID" id="94429474"/>
<dbReference type="Proteomes" id="UP000221165">
    <property type="component" value="Unassembled WGS sequence"/>
</dbReference>
<dbReference type="PANTHER" id="PTHR43060">
    <property type="entry name" value="3-HYDROXYISOBUTYRATE DEHYDROGENASE-LIKE 1, MITOCHONDRIAL-RELATED"/>
    <property type="match status" value="1"/>
</dbReference>
<dbReference type="VEuPathDB" id="ToxoDB:CSUI_006098"/>
<evidence type="ECO:0000313" key="3">
    <source>
        <dbReference type="Proteomes" id="UP000221165"/>
    </source>
</evidence>